<feature type="domain" description="AMP-dependent synthetase/ligase" evidence="3">
    <location>
        <begin position="31"/>
        <end position="423"/>
    </location>
</feature>
<proteinExistence type="inferred from homology"/>
<dbReference type="SUPFAM" id="SSF56801">
    <property type="entry name" value="Acetyl-CoA synthetase-like"/>
    <property type="match status" value="1"/>
</dbReference>
<gene>
    <name evidence="5" type="ORF">M2280_003899</name>
</gene>
<dbReference type="PANTHER" id="PTHR43201:SF5">
    <property type="entry name" value="MEDIUM-CHAIN ACYL-COA LIGASE ACSF2, MITOCHONDRIAL"/>
    <property type="match status" value="1"/>
</dbReference>
<evidence type="ECO:0000259" key="4">
    <source>
        <dbReference type="Pfam" id="PF13193"/>
    </source>
</evidence>
<dbReference type="InterPro" id="IPR025110">
    <property type="entry name" value="AMP-bd_C"/>
</dbReference>
<protein>
    <submittedName>
        <fullName evidence="5">Fatty-acyl-CoA synthase</fullName>
        <ecNumber evidence="5">6.2.1.-</ecNumber>
    </submittedName>
</protein>
<dbReference type="Gene3D" id="2.30.38.10">
    <property type="entry name" value="Luciferase, Domain 3"/>
    <property type="match status" value="1"/>
</dbReference>
<dbReference type="InterPro" id="IPR000873">
    <property type="entry name" value="AMP-dep_synth/lig_dom"/>
</dbReference>
<comment type="caution">
    <text evidence="5">The sequence shown here is derived from an EMBL/GenBank/DDBJ whole genome shotgun (WGS) entry which is preliminary data.</text>
</comment>
<dbReference type="Pfam" id="PF00501">
    <property type="entry name" value="AMP-binding"/>
    <property type="match status" value="1"/>
</dbReference>
<dbReference type="EMBL" id="JARXVC010000011">
    <property type="protein sequence ID" value="MDH6282662.1"/>
    <property type="molecule type" value="Genomic_DNA"/>
</dbReference>
<evidence type="ECO:0000256" key="1">
    <source>
        <dbReference type="ARBA" id="ARBA00006432"/>
    </source>
</evidence>
<dbReference type="Proteomes" id="UP001160334">
    <property type="component" value="Unassembled WGS sequence"/>
</dbReference>
<evidence type="ECO:0000259" key="3">
    <source>
        <dbReference type="Pfam" id="PF00501"/>
    </source>
</evidence>
<evidence type="ECO:0000313" key="5">
    <source>
        <dbReference type="EMBL" id="MDH6282662.1"/>
    </source>
</evidence>
<evidence type="ECO:0000313" key="6">
    <source>
        <dbReference type="Proteomes" id="UP001160334"/>
    </source>
</evidence>
<dbReference type="PROSITE" id="PS00455">
    <property type="entry name" value="AMP_BINDING"/>
    <property type="match status" value="1"/>
</dbReference>
<keyword evidence="6" id="KW-1185">Reference proteome</keyword>
<feature type="domain" description="AMP-binding enzyme C-terminal" evidence="4">
    <location>
        <begin position="473"/>
        <end position="550"/>
    </location>
</feature>
<dbReference type="Gene3D" id="3.30.300.30">
    <property type="match status" value="1"/>
</dbReference>
<dbReference type="EC" id="6.2.1.-" evidence="5"/>
<evidence type="ECO:0000256" key="2">
    <source>
        <dbReference type="ARBA" id="ARBA00022598"/>
    </source>
</evidence>
<dbReference type="Gene3D" id="3.40.50.980">
    <property type="match status" value="2"/>
</dbReference>
<dbReference type="GO" id="GO:0016874">
    <property type="term" value="F:ligase activity"/>
    <property type="evidence" value="ECO:0007669"/>
    <property type="project" value="UniProtKB-KW"/>
</dbReference>
<sequence length="573" mass="62359">MSTSLARRRERLKQLFPVWTERSLGDWLAFAAEQYADRPLVITDECTATYAEVDAWASRLADGLAALGVKPGEHVGILMANYAEFVPIKFAVARVGAVAVPMNFLYREEELKYVLGQSECRVLITMTGFAGLDYLQMLDSIAPGWDKGESSPDLPLLRDVVLLSTDGATRHGARTVADLEELGCANTGGAAGIEIDPYSIADILYTSGTTGSPKGVLITHDASQRTAYASALTRAFEDGRRILFSLPCYHMFGYIEGLLAATVVGGAVILQPKFDPAEYLRGIEQHRATDILCVPTMTVAILEHPDVKKYDLSSLNAILSGAAPGPTWLWEKVESELGATEIVTGYGMTECGGAMTLTLPEDSYDVTATTVGQAKWAGAAGLPERDGALTEYRTVDPLDGTFLPDGEEGELVSRGPTNMLGFWKKPEETAKGLRDRWVFSGDLGRVLPGGYIEITGRSKELYKSGGELVMPKEIEELLSAHPEISQVYAIGLRDDRWGEIGCACVIRAPGSTITEDEVITICKENLARFKVPKVVWFLDSGDLPTTPTGKIQKYRLVQQATQNLITDRMEQNA</sequence>
<reference evidence="5 6" key="1">
    <citation type="submission" date="2023-04" db="EMBL/GenBank/DDBJ databases">
        <title>Forest soil microbial communities from Buena Vista Peninsula, Colon Province, Panama.</title>
        <authorList>
            <person name="Bouskill N."/>
        </authorList>
    </citation>
    <scope>NUCLEOTIDE SEQUENCE [LARGE SCALE GENOMIC DNA]</scope>
    <source>
        <strain evidence="5 6">CFH S0262</strain>
    </source>
</reference>
<accession>A0ABT6MEB0</accession>
<dbReference type="InterPro" id="IPR045851">
    <property type="entry name" value="AMP-bd_C_sf"/>
</dbReference>
<comment type="similarity">
    <text evidence="1">Belongs to the ATP-dependent AMP-binding enzyme family.</text>
</comment>
<dbReference type="RefSeq" id="WP_280761964.1">
    <property type="nucleotide sequence ID" value="NZ_JARXVC010000011.1"/>
</dbReference>
<organism evidence="5 6">
    <name type="scientific">Prescottella agglutinans</name>
    <dbReference type="NCBI Taxonomy" id="1644129"/>
    <lineage>
        <taxon>Bacteria</taxon>
        <taxon>Bacillati</taxon>
        <taxon>Actinomycetota</taxon>
        <taxon>Actinomycetes</taxon>
        <taxon>Mycobacteriales</taxon>
        <taxon>Nocardiaceae</taxon>
        <taxon>Prescottella</taxon>
    </lineage>
</organism>
<dbReference type="PANTHER" id="PTHR43201">
    <property type="entry name" value="ACYL-COA SYNTHETASE"/>
    <property type="match status" value="1"/>
</dbReference>
<dbReference type="InterPro" id="IPR020845">
    <property type="entry name" value="AMP-binding_CS"/>
</dbReference>
<dbReference type="Pfam" id="PF13193">
    <property type="entry name" value="AMP-binding_C"/>
    <property type="match status" value="1"/>
</dbReference>
<keyword evidence="2 5" id="KW-0436">Ligase</keyword>
<name>A0ABT6MEB0_9NOCA</name>